<keyword evidence="2" id="KW-1185">Reference proteome</keyword>
<gene>
    <name evidence="1" type="ORF">GPX89_07585</name>
</gene>
<evidence type="ECO:0000313" key="2">
    <source>
        <dbReference type="Proteomes" id="UP000466794"/>
    </source>
</evidence>
<dbReference type="RefSeq" id="WP_157386502.1">
    <property type="nucleotide sequence ID" value="NZ_WRPP01000001.1"/>
</dbReference>
<dbReference type="AlphaFoldDB" id="A0A7K1UTB5"/>
<evidence type="ECO:0000313" key="1">
    <source>
        <dbReference type="EMBL" id="MVU77108.1"/>
    </source>
</evidence>
<protein>
    <submittedName>
        <fullName evidence="1">Uncharacterized protein</fullName>
    </submittedName>
</protein>
<dbReference type="Proteomes" id="UP000466794">
    <property type="component" value="Unassembled WGS sequence"/>
</dbReference>
<accession>A0A7K1UTB5</accession>
<reference evidence="1 2" key="1">
    <citation type="submission" date="2019-12" db="EMBL/GenBank/DDBJ databases">
        <title>Nocardia sp. nov. ET3-3 isolated from soil.</title>
        <authorList>
            <person name="Kanchanasin P."/>
            <person name="Tanasupawat S."/>
            <person name="Yuki M."/>
            <person name="Kudo T."/>
        </authorList>
    </citation>
    <scope>NUCLEOTIDE SEQUENCE [LARGE SCALE GENOMIC DNA]</scope>
    <source>
        <strain evidence="1 2">ET3-3</strain>
    </source>
</reference>
<name>A0A7K1UTB5_9NOCA</name>
<sequence>MRLHISTGSPLPAEAEAFLDDRLEADARAAHEAISAAAENGMRQFTERQAKYILLDLYRQACNDFTEVQAIFGDVNNSSPQWIEAHEREKALRTALYLALSVYRHDPEYNGDWTNHLHLLP</sequence>
<proteinExistence type="predicted"/>
<organism evidence="1 2">
    <name type="scientific">Nocardia terrae</name>
    <dbReference type="NCBI Taxonomy" id="2675851"/>
    <lineage>
        <taxon>Bacteria</taxon>
        <taxon>Bacillati</taxon>
        <taxon>Actinomycetota</taxon>
        <taxon>Actinomycetes</taxon>
        <taxon>Mycobacteriales</taxon>
        <taxon>Nocardiaceae</taxon>
        <taxon>Nocardia</taxon>
    </lineage>
</organism>
<comment type="caution">
    <text evidence="1">The sequence shown here is derived from an EMBL/GenBank/DDBJ whole genome shotgun (WGS) entry which is preliminary data.</text>
</comment>
<dbReference type="EMBL" id="WRPP01000001">
    <property type="protein sequence ID" value="MVU77108.1"/>
    <property type="molecule type" value="Genomic_DNA"/>
</dbReference>